<dbReference type="InterPro" id="IPR012171">
    <property type="entry name" value="Fatty_acid_desaturase"/>
</dbReference>
<proteinExistence type="inferred from homology"/>
<evidence type="ECO:0000256" key="4">
    <source>
        <dbReference type="ARBA" id="ARBA00023002"/>
    </source>
</evidence>
<dbReference type="CDD" id="cd03507">
    <property type="entry name" value="Delta12-FADS-like"/>
    <property type="match status" value="1"/>
</dbReference>
<evidence type="ECO:0000313" key="9">
    <source>
        <dbReference type="EMBL" id="KAL3694477.1"/>
    </source>
</evidence>
<dbReference type="AlphaFoldDB" id="A0ABD3HVC2"/>
<protein>
    <recommendedName>
        <fullName evidence="11">Omega-3 fatty acid desaturase</fullName>
    </recommendedName>
</protein>
<evidence type="ECO:0000256" key="1">
    <source>
        <dbReference type="ARBA" id="ARBA00004370"/>
    </source>
</evidence>
<dbReference type="PANTHER" id="PTHR32100">
    <property type="entry name" value="OMEGA-6 FATTY ACID DESATURASE, CHLOROPLASTIC"/>
    <property type="match status" value="1"/>
</dbReference>
<dbReference type="GO" id="GO:0016491">
    <property type="term" value="F:oxidoreductase activity"/>
    <property type="evidence" value="ECO:0007669"/>
    <property type="project" value="UniProtKB-KW"/>
</dbReference>
<feature type="transmembrane region" description="Helical" evidence="6">
    <location>
        <begin position="220"/>
        <end position="240"/>
    </location>
</feature>
<organism evidence="9 10">
    <name type="scientific">Riccia sorocarpa</name>
    <dbReference type="NCBI Taxonomy" id="122646"/>
    <lineage>
        <taxon>Eukaryota</taxon>
        <taxon>Viridiplantae</taxon>
        <taxon>Streptophyta</taxon>
        <taxon>Embryophyta</taxon>
        <taxon>Marchantiophyta</taxon>
        <taxon>Marchantiopsida</taxon>
        <taxon>Marchantiidae</taxon>
        <taxon>Marchantiales</taxon>
        <taxon>Ricciaceae</taxon>
        <taxon>Riccia</taxon>
    </lineage>
</organism>
<keyword evidence="5 6" id="KW-0472">Membrane</keyword>
<name>A0ABD3HVC2_9MARC</name>
<accession>A0ABD3HVC2</accession>
<reference evidence="9 10" key="1">
    <citation type="submission" date="2024-09" db="EMBL/GenBank/DDBJ databases">
        <title>Chromosome-scale assembly of Riccia sorocarpa.</title>
        <authorList>
            <person name="Paukszto L."/>
        </authorList>
    </citation>
    <scope>NUCLEOTIDE SEQUENCE [LARGE SCALE GENOMIC DNA]</scope>
    <source>
        <strain evidence="9">LP-2024</strain>
        <tissue evidence="9">Aerial parts of the thallus</tissue>
    </source>
</reference>
<evidence type="ECO:0000256" key="2">
    <source>
        <dbReference type="ARBA" id="ARBA00005189"/>
    </source>
</evidence>
<dbReference type="InterPro" id="IPR021863">
    <property type="entry name" value="FAS_N"/>
</dbReference>
<feature type="domain" description="Fatty acid desaturase N-terminal" evidence="8">
    <location>
        <begin position="7"/>
        <end position="73"/>
    </location>
</feature>
<dbReference type="GO" id="GO:0016020">
    <property type="term" value="C:membrane"/>
    <property type="evidence" value="ECO:0007669"/>
    <property type="project" value="UniProtKB-SubCell"/>
</dbReference>
<evidence type="ECO:0000259" key="8">
    <source>
        <dbReference type="Pfam" id="PF11960"/>
    </source>
</evidence>
<comment type="similarity">
    <text evidence="3">Belongs to the fatty acid desaturase type 1 family.</text>
</comment>
<evidence type="ECO:0000256" key="6">
    <source>
        <dbReference type="SAM" id="Phobius"/>
    </source>
</evidence>
<keyword evidence="6" id="KW-1133">Transmembrane helix</keyword>
<sequence length="407" mass="46802">MTTTDATETHKQQSVSKTEAGKKLEQDFDYSAPPPFTIADLRAAIPKHCWVKSTWRSISYLIRDLLVVAALAAGAAYLNNWIFWPIYWFLQGTMFWALFVVGHDCGHGSFSDNQSLNYFIGQIVHAFILVPFHGWRISHRTHHANHGHVENDESWHPLNESVYETLVPQSRLGRLTYPWSLFMFPVYLWLGTPDKGHSHYHPDSPLFQPKERSDVLTSTLCWLAMVALVINSCFTVGPMWVLKLYFVPYVVNVFWLDLVTYLHHHGYDKKVPWYRGKEWSYLRGGLSTIDRDYGLINKVHHDIGTHVVHHLFPAIPHYHLVEATEAIKPILGSYYRVPEKSGPIPIHLLSVAKKSLEEDHYVSDQGEIVFYQTDPKYSRVKTTINDGNMLSAQGLVGLRQQEQHTSL</sequence>
<evidence type="ECO:0000256" key="3">
    <source>
        <dbReference type="ARBA" id="ARBA00009295"/>
    </source>
</evidence>
<evidence type="ECO:0008006" key="11">
    <source>
        <dbReference type="Google" id="ProtNLM"/>
    </source>
</evidence>
<dbReference type="Pfam" id="PF11960">
    <property type="entry name" value="DUF3474"/>
    <property type="match status" value="1"/>
</dbReference>
<feature type="transmembrane region" description="Helical" evidence="6">
    <location>
        <begin position="60"/>
        <end position="78"/>
    </location>
</feature>
<keyword evidence="6" id="KW-0812">Transmembrane</keyword>
<evidence type="ECO:0000256" key="5">
    <source>
        <dbReference type="ARBA" id="ARBA00023136"/>
    </source>
</evidence>
<comment type="pathway">
    <text evidence="2">Lipid metabolism.</text>
</comment>
<comment type="subcellular location">
    <subcellularLocation>
        <location evidence="1">Membrane</location>
    </subcellularLocation>
</comment>
<comment type="caution">
    <text evidence="9">The sequence shown here is derived from an EMBL/GenBank/DDBJ whole genome shotgun (WGS) entry which is preliminary data.</text>
</comment>
<feature type="transmembrane region" description="Helical" evidence="6">
    <location>
        <begin position="115"/>
        <end position="135"/>
    </location>
</feature>
<evidence type="ECO:0000259" key="7">
    <source>
        <dbReference type="Pfam" id="PF00487"/>
    </source>
</evidence>
<dbReference type="InterPro" id="IPR005804">
    <property type="entry name" value="FA_desaturase_dom"/>
</dbReference>
<keyword evidence="10" id="KW-1185">Reference proteome</keyword>
<dbReference type="EMBL" id="JBJQOH010000003">
    <property type="protein sequence ID" value="KAL3694477.1"/>
    <property type="molecule type" value="Genomic_DNA"/>
</dbReference>
<dbReference type="Proteomes" id="UP001633002">
    <property type="component" value="Unassembled WGS sequence"/>
</dbReference>
<keyword evidence="4" id="KW-0560">Oxidoreductase</keyword>
<gene>
    <name evidence="9" type="ORF">R1sor_008128</name>
</gene>
<feature type="domain" description="Fatty acid desaturase" evidence="7">
    <location>
        <begin position="81"/>
        <end position="335"/>
    </location>
</feature>
<dbReference type="Pfam" id="PF00487">
    <property type="entry name" value="FA_desaturase"/>
    <property type="match status" value="1"/>
</dbReference>
<evidence type="ECO:0000313" key="10">
    <source>
        <dbReference type="Proteomes" id="UP001633002"/>
    </source>
</evidence>